<dbReference type="Pfam" id="PF04314">
    <property type="entry name" value="PCuAC"/>
    <property type="match status" value="1"/>
</dbReference>
<name>A0A6I6J5F2_9RHOB</name>
<dbReference type="PANTHER" id="PTHR36302:SF1">
    <property type="entry name" value="COPPER CHAPERONE PCU(A)C"/>
    <property type="match status" value="1"/>
</dbReference>
<proteinExistence type="predicted"/>
<keyword evidence="2" id="KW-1185">Reference proteome</keyword>
<dbReference type="SUPFAM" id="SSF110087">
    <property type="entry name" value="DR1885-like metal-binding protein"/>
    <property type="match status" value="1"/>
</dbReference>
<accession>A0A6I6J5F2</accession>
<dbReference type="InterPro" id="IPR058248">
    <property type="entry name" value="Lxx211020-like"/>
</dbReference>
<dbReference type="AlphaFoldDB" id="A0A6I6J5F2"/>
<evidence type="ECO:0000313" key="1">
    <source>
        <dbReference type="EMBL" id="QGX99988.1"/>
    </source>
</evidence>
<organism evidence="1 2">
    <name type="scientific">Roseovarius faecimaris</name>
    <dbReference type="NCBI Taxonomy" id="2494550"/>
    <lineage>
        <taxon>Bacteria</taxon>
        <taxon>Pseudomonadati</taxon>
        <taxon>Pseudomonadota</taxon>
        <taxon>Alphaproteobacteria</taxon>
        <taxon>Rhodobacterales</taxon>
        <taxon>Roseobacteraceae</taxon>
        <taxon>Roseovarius</taxon>
    </lineage>
</organism>
<dbReference type="Proteomes" id="UP000428330">
    <property type="component" value="Chromosome"/>
</dbReference>
<dbReference type="OrthoDB" id="6385276at2"/>
<dbReference type="PANTHER" id="PTHR36302">
    <property type="entry name" value="BLR7088 PROTEIN"/>
    <property type="match status" value="1"/>
</dbReference>
<sequence length="261" mass="27045">MRTPLVVAFLAIVLIAVLVVWRSMGGQTPVTLSNAKVQAESGAEGTAMATLKIEAGAAPDVLLSASSPEAEAVAIVSPTGATRLTIPAGSAPSLSSDGAFLRLSGVDGALEEGRLIPLTLEFARSGKMSVQARVGAEVDPHAMHRAMAAMAEAGGDGPPPALSMVLEPAADGATRVRLTVENFTFDREAAEVETPVHVPGRGHGHLYLDGLKLQRVYAPELTIGALPEGAYTVRVELNSNNHMPYRDEAGPVAAEAVLEVE</sequence>
<protein>
    <submittedName>
        <fullName evidence="1">Copper chaperone PCu(A)C</fullName>
    </submittedName>
</protein>
<dbReference type="EMBL" id="CP034348">
    <property type="protein sequence ID" value="QGX99988.1"/>
    <property type="molecule type" value="Genomic_DNA"/>
</dbReference>
<reference evidence="2" key="1">
    <citation type="submission" date="2018-12" db="EMBL/GenBank/DDBJ databases">
        <title>Complete genome sequence of Roseovarius sp. MME-070.</title>
        <authorList>
            <person name="Nam Y.-D."/>
            <person name="Kang J."/>
            <person name="Chung W.-H."/>
            <person name="Park Y.S."/>
        </authorList>
    </citation>
    <scope>NUCLEOTIDE SEQUENCE [LARGE SCALE GENOMIC DNA]</scope>
    <source>
        <strain evidence="2">MME-070</strain>
    </source>
</reference>
<dbReference type="InterPro" id="IPR007410">
    <property type="entry name" value="LpqE-like"/>
</dbReference>
<dbReference type="RefSeq" id="WP_157708669.1">
    <property type="nucleotide sequence ID" value="NZ_CP034348.1"/>
</dbReference>
<dbReference type="InterPro" id="IPR036182">
    <property type="entry name" value="PCuAC_sf"/>
</dbReference>
<evidence type="ECO:0000313" key="2">
    <source>
        <dbReference type="Proteomes" id="UP000428330"/>
    </source>
</evidence>
<gene>
    <name evidence="1" type="ORF">EI983_17615</name>
</gene>
<dbReference type="KEGG" id="rom:EI983_17615"/>
<dbReference type="Gene3D" id="2.60.40.1890">
    <property type="entry name" value="PCu(A)C copper chaperone"/>
    <property type="match status" value="1"/>
</dbReference>